<keyword evidence="1" id="KW-1133">Transmembrane helix</keyword>
<feature type="transmembrane region" description="Helical" evidence="1">
    <location>
        <begin position="26"/>
        <end position="46"/>
    </location>
</feature>
<protein>
    <submittedName>
        <fullName evidence="2">Uncharacterized protein</fullName>
    </submittedName>
</protein>
<comment type="caution">
    <text evidence="2">The sequence shown here is derived from an EMBL/GenBank/DDBJ whole genome shotgun (WGS) entry which is preliminary data.</text>
</comment>
<evidence type="ECO:0000313" key="3">
    <source>
        <dbReference type="Proteomes" id="UP001419268"/>
    </source>
</evidence>
<dbReference type="EMBL" id="JBBNAG010000005">
    <property type="protein sequence ID" value="KAK9132751.1"/>
    <property type="molecule type" value="Genomic_DNA"/>
</dbReference>
<sequence length="118" mass="12467">MHGVVVVIGISNLDELDPSDIFFNPLPLFLFLFFSVNVGVASTIIFGSTTTYNISGGIGIVDAIDSSGARSMVVVVPDAIRISVLAGSTFIVGSLGQLVRLRVLLEREGTRLTTILGQ</sequence>
<dbReference type="AlphaFoldDB" id="A0AAP0JGA3"/>
<name>A0AAP0JGA3_9MAGN</name>
<keyword evidence="3" id="KW-1185">Reference proteome</keyword>
<dbReference type="Proteomes" id="UP001419268">
    <property type="component" value="Unassembled WGS sequence"/>
</dbReference>
<gene>
    <name evidence="2" type="ORF">Scep_012279</name>
</gene>
<proteinExistence type="predicted"/>
<organism evidence="2 3">
    <name type="scientific">Stephania cephalantha</name>
    <dbReference type="NCBI Taxonomy" id="152367"/>
    <lineage>
        <taxon>Eukaryota</taxon>
        <taxon>Viridiplantae</taxon>
        <taxon>Streptophyta</taxon>
        <taxon>Embryophyta</taxon>
        <taxon>Tracheophyta</taxon>
        <taxon>Spermatophyta</taxon>
        <taxon>Magnoliopsida</taxon>
        <taxon>Ranunculales</taxon>
        <taxon>Menispermaceae</taxon>
        <taxon>Menispermoideae</taxon>
        <taxon>Cissampelideae</taxon>
        <taxon>Stephania</taxon>
    </lineage>
</organism>
<evidence type="ECO:0000313" key="2">
    <source>
        <dbReference type="EMBL" id="KAK9132751.1"/>
    </source>
</evidence>
<keyword evidence="1" id="KW-0812">Transmembrane</keyword>
<evidence type="ECO:0000256" key="1">
    <source>
        <dbReference type="SAM" id="Phobius"/>
    </source>
</evidence>
<accession>A0AAP0JGA3</accession>
<keyword evidence="1" id="KW-0472">Membrane</keyword>
<reference evidence="2 3" key="1">
    <citation type="submission" date="2024-01" db="EMBL/GenBank/DDBJ databases">
        <title>Genome assemblies of Stephania.</title>
        <authorList>
            <person name="Yang L."/>
        </authorList>
    </citation>
    <scope>NUCLEOTIDE SEQUENCE [LARGE SCALE GENOMIC DNA]</scope>
    <source>
        <strain evidence="2">JXDWG</strain>
        <tissue evidence="2">Leaf</tissue>
    </source>
</reference>